<proteinExistence type="predicted"/>
<dbReference type="SUPFAM" id="SSF53187">
    <property type="entry name" value="Zn-dependent exopeptidases"/>
    <property type="match status" value="1"/>
</dbReference>
<dbReference type="RefSeq" id="WP_004214491.1">
    <property type="nucleotide sequence ID" value="NC_013923.1"/>
</dbReference>
<dbReference type="Pfam" id="PF07687">
    <property type="entry name" value="M20_dimer"/>
    <property type="match status" value="1"/>
</dbReference>
<dbReference type="CDD" id="cd03884">
    <property type="entry name" value="M20_bAS"/>
    <property type="match status" value="1"/>
</dbReference>
<dbReference type="InterPro" id="IPR036264">
    <property type="entry name" value="Bact_exopeptidase_dim_dom"/>
</dbReference>
<evidence type="ECO:0000313" key="4">
    <source>
        <dbReference type="EMBL" id="ELY32207.1"/>
    </source>
</evidence>
<geneLocation type="plasmid" evidence="3 5">
    <name>pNMAG01</name>
</geneLocation>
<dbReference type="PATRIC" id="fig|547559.17.peg.852"/>
<keyword evidence="1 4" id="KW-0378">Hydrolase</keyword>
<dbReference type="EMBL" id="CP001933">
    <property type="protein sequence ID" value="ADD07489.1"/>
    <property type="molecule type" value="Genomic_DNA"/>
</dbReference>
<keyword evidence="5" id="KW-1185">Reference proteome</keyword>
<evidence type="ECO:0000313" key="5">
    <source>
        <dbReference type="Proteomes" id="UP000001879"/>
    </source>
</evidence>
<dbReference type="OrthoDB" id="35906at2157"/>
<dbReference type="PANTHER" id="PTHR32494:SF5">
    <property type="entry name" value="ALLANTOATE AMIDOHYDROLASE"/>
    <property type="match status" value="1"/>
</dbReference>
<accession>D3T1N0</accession>
<dbReference type="InterPro" id="IPR011650">
    <property type="entry name" value="Peptidase_M20_dimer"/>
</dbReference>
<evidence type="ECO:0000259" key="2">
    <source>
        <dbReference type="Pfam" id="PF07687"/>
    </source>
</evidence>
<evidence type="ECO:0000256" key="1">
    <source>
        <dbReference type="ARBA" id="ARBA00022801"/>
    </source>
</evidence>
<dbReference type="SUPFAM" id="SSF55031">
    <property type="entry name" value="Bacterial exopeptidase dimerisation domain"/>
    <property type="match status" value="1"/>
</dbReference>
<dbReference type="HOGENOM" id="CLU_024588_2_1_2"/>
<dbReference type="AlphaFoldDB" id="D3T1N0"/>
<dbReference type="Gene3D" id="3.40.630.10">
    <property type="entry name" value="Zn peptidases"/>
    <property type="match status" value="1"/>
</dbReference>
<protein>
    <submittedName>
        <fullName evidence="4">Allantoate amidohydrolase</fullName>
    </submittedName>
    <submittedName>
        <fullName evidence="3">Amidase (Hydantoinase/carbamoylase family)</fullName>
    </submittedName>
</protein>
<dbReference type="EMBL" id="AOHS01000018">
    <property type="protein sequence ID" value="ELY32207.1"/>
    <property type="molecule type" value="Genomic_DNA"/>
</dbReference>
<dbReference type="NCBIfam" id="TIGR01879">
    <property type="entry name" value="hydantase"/>
    <property type="match status" value="1"/>
</dbReference>
<dbReference type="KEGG" id="nmg:Nmag_3949"/>
<reference evidence="3 5" key="2">
    <citation type="journal article" date="2012" name="BMC Genomics">
        <title>A comparative genomics perspective on the genetic content of the alkaliphilic haloarchaeon Natrialba magadii ATCC 43099T.</title>
        <authorList>
            <person name="Siddaramappa S."/>
            <person name="Challacombe J.F."/>
            <person name="Decastro R.E."/>
            <person name="Pfeiffer F."/>
            <person name="Sastre D.E."/>
            <person name="Gimenez M.I."/>
            <person name="Paggi R.A."/>
            <person name="Detter J.C."/>
            <person name="Davenport K.W."/>
            <person name="Goodwin L.A."/>
            <person name="Kyrpides N."/>
            <person name="Tapia R."/>
            <person name="Pitluck S."/>
            <person name="Lucas S."/>
            <person name="Woyke T."/>
            <person name="Maupin-Furlow J.A."/>
        </authorList>
    </citation>
    <scope>NUCLEOTIDE SEQUENCE [LARGE SCALE GENOMIC DNA]</scope>
    <source>
        <strain evidence="3">ATCC 43099</strain>
        <strain evidence="5">ATCC 43099 / DSM 3394 / CCM 3739 / CIP 104546 / IAM 13178 / JCM 8861 / NBRC 102185 / NCIMB 2190 / MS3</strain>
    </source>
</reference>
<dbReference type="Gene3D" id="3.30.70.360">
    <property type="match status" value="1"/>
</dbReference>
<dbReference type="PANTHER" id="PTHR32494">
    <property type="entry name" value="ALLANTOATE DEIMINASE-RELATED"/>
    <property type="match status" value="1"/>
</dbReference>
<dbReference type="GeneID" id="8826819"/>
<evidence type="ECO:0000313" key="6">
    <source>
        <dbReference type="Proteomes" id="UP000011543"/>
    </source>
</evidence>
<dbReference type="NCBIfam" id="NF006771">
    <property type="entry name" value="PRK09290.1-5"/>
    <property type="match status" value="1"/>
</dbReference>
<keyword evidence="3" id="KW-0614">Plasmid</keyword>
<reference evidence="4 6" key="3">
    <citation type="journal article" date="2014" name="PLoS Genet.">
        <title>Phylogenetically driven sequencing of extremely halophilic archaea reveals strategies for static and dynamic osmo-response.</title>
        <authorList>
            <person name="Becker E.A."/>
            <person name="Seitzer P.M."/>
            <person name="Tritt A."/>
            <person name="Larsen D."/>
            <person name="Krusor M."/>
            <person name="Yao A.I."/>
            <person name="Wu D."/>
            <person name="Madern D."/>
            <person name="Eisen J.A."/>
            <person name="Darling A.E."/>
            <person name="Facciotti M.T."/>
        </authorList>
    </citation>
    <scope>NUCLEOTIDE SEQUENCE [LARGE SCALE GENOMIC DNA]</scope>
    <source>
        <strain evidence="6">ATCC 43099 / DSM 3394 / CCM 3739 / CIP 104546 / IAM 13178 / JCM 8861 / NBRC 102185 / NCIMB 2190 / MS3</strain>
        <strain evidence="4">MS-3</strain>
    </source>
</reference>
<name>D3T1N0_NATMM</name>
<evidence type="ECO:0000313" key="3">
    <source>
        <dbReference type="EMBL" id="ADD07489.1"/>
    </source>
</evidence>
<dbReference type="InterPro" id="IPR002933">
    <property type="entry name" value="Peptidase_M20"/>
</dbReference>
<gene>
    <name evidence="3" type="ordered locus">Nmag_3949</name>
    <name evidence="4" type="ORF">C500_04439</name>
</gene>
<organism evidence="3 5">
    <name type="scientific">Natrialba magadii (strain ATCC 43099 / DSM 3394 / CCM 3739 / CIP 104546 / IAM 13178 / JCM 8861 / NBRC 102185 / NCIMB 2190 / MS3)</name>
    <name type="common">Natronobacterium magadii</name>
    <dbReference type="NCBI Taxonomy" id="547559"/>
    <lineage>
        <taxon>Archaea</taxon>
        <taxon>Methanobacteriati</taxon>
        <taxon>Methanobacteriota</taxon>
        <taxon>Stenosarchaea group</taxon>
        <taxon>Halobacteria</taxon>
        <taxon>Halobacteriales</taxon>
        <taxon>Natrialbaceae</taxon>
        <taxon>Natrialba</taxon>
    </lineage>
</organism>
<dbReference type="Proteomes" id="UP000001879">
    <property type="component" value="Plasmid pNMAG01"/>
</dbReference>
<reference evidence="3" key="4">
    <citation type="submission" date="2016-09" db="EMBL/GenBank/DDBJ databases">
        <authorList>
            <person name="Pfeiffer F."/>
        </authorList>
    </citation>
    <scope>NUCLEOTIDE SEQUENCE</scope>
    <source>
        <strain evidence="3">ATCC 43099</strain>
        <plasmid evidence="3">pNMAG01</plasmid>
    </source>
</reference>
<dbReference type="GO" id="GO:0016813">
    <property type="term" value="F:hydrolase activity, acting on carbon-nitrogen (but not peptide) bonds, in linear amidines"/>
    <property type="evidence" value="ECO:0007669"/>
    <property type="project" value="InterPro"/>
</dbReference>
<reference evidence="5" key="1">
    <citation type="submission" date="2010-02" db="EMBL/GenBank/DDBJ databases">
        <title>Complete sequence of plasmid 1 of Natrialba magadii ATCC 43099.</title>
        <authorList>
            <consortium name="US DOE Joint Genome Institute"/>
            <person name="Lucas S."/>
            <person name="Copeland A."/>
            <person name="Lapidus A."/>
            <person name="Cheng J.-F."/>
            <person name="Bruce D."/>
            <person name="Goodwin L."/>
            <person name="Pitluck S."/>
            <person name="Davenport K."/>
            <person name="Saunders E."/>
            <person name="Detter J.C."/>
            <person name="Han C."/>
            <person name="Tapia R."/>
            <person name="Land M."/>
            <person name="Hauser L."/>
            <person name="Kyrpides N."/>
            <person name="Mikhailova N."/>
            <person name="De Castro R.E."/>
            <person name="Maupin-Furlow J.A."/>
            <person name="Woyke T."/>
        </authorList>
    </citation>
    <scope>NUCLEOTIDE SEQUENCE [LARGE SCALE GENOMIC DNA]</scope>
    <source>
        <strain evidence="5">ATCC 43099 / DSM 3394 / CCM 3739 / CIP 104546 / IAM 13178 / JCM 8861 / NBRC 102185 / NCIMB 2190 / MS3</strain>
        <plasmid evidence="5">pNMAG01</plasmid>
    </source>
</reference>
<dbReference type="Proteomes" id="UP000011543">
    <property type="component" value="Unassembled WGS sequence"/>
</dbReference>
<sequence length="407" mass="44805">MAMIDPDRFRNTFETYSDIGRTDNDGLHRLTLTDADIRVRDQFVDDLESLGLDVRIDEVGNIFGRREGTDPNAAPVLVGSHLDSQPYGGRFDGQLGVLSALETLRAFDEQDIDHRRPIEIVNWTNEEGSRFKPALMGSGTFVGEFSVDETLARTDSDGTTVEEALESAGYRGDVECGPRESIHSYLELHVEQGPVLENHDQSVAVVDGIYGMSWLEATIEGTADHAGPSPMHSRRDALVAATDVVQGVRRLSNRYDDVVTTVGELTVEPGSINVIPSEVTFTADVRSYDDDIVAELVGHVESELEAACKREGTEYELEEIWRIKHTEFAESVRTAAREAVEETGVSYRSMVGGAGHDANYLTDVTDAGMLFVPSVDGRTHNEDEFTEWEDAVAGATVFAETVRRLSQ</sequence>
<dbReference type="InterPro" id="IPR010158">
    <property type="entry name" value="Amidase_Cbmase"/>
</dbReference>
<feature type="domain" description="Peptidase M20 dimerisation" evidence="2">
    <location>
        <begin position="210"/>
        <end position="309"/>
    </location>
</feature>
<dbReference type="PIRSF" id="PIRSF001235">
    <property type="entry name" value="Amidase_carbamoylase"/>
    <property type="match status" value="1"/>
</dbReference>
<dbReference type="Pfam" id="PF01546">
    <property type="entry name" value="Peptidase_M20"/>
    <property type="match status" value="1"/>
</dbReference>